<evidence type="ECO:0000256" key="3">
    <source>
        <dbReference type="ARBA" id="ARBA00023125"/>
    </source>
</evidence>
<comment type="similarity">
    <text evidence="1">Belongs to the LysR transcriptional regulatory family.</text>
</comment>
<dbReference type="GO" id="GO:0003700">
    <property type="term" value="F:DNA-binding transcription factor activity"/>
    <property type="evidence" value="ECO:0007669"/>
    <property type="project" value="InterPro"/>
</dbReference>
<dbReference type="Pfam" id="PF00126">
    <property type="entry name" value="HTH_1"/>
    <property type="match status" value="1"/>
</dbReference>
<dbReference type="PANTHER" id="PTHR30537">
    <property type="entry name" value="HTH-TYPE TRANSCRIPTIONAL REGULATOR"/>
    <property type="match status" value="1"/>
</dbReference>
<evidence type="ECO:0000313" key="6">
    <source>
        <dbReference type="EMBL" id="RMX06767.1"/>
    </source>
</evidence>
<dbReference type="InterPro" id="IPR058163">
    <property type="entry name" value="LysR-type_TF_proteobact-type"/>
</dbReference>
<dbReference type="AlphaFoldDB" id="A0A3M6QUQ9"/>
<evidence type="ECO:0000259" key="5">
    <source>
        <dbReference type="PROSITE" id="PS50931"/>
    </source>
</evidence>
<evidence type="ECO:0000256" key="4">
    <source>
        <dbReference type="ARBA" id="ARBA00023163"/>
    </source>
</evidence>
<proteinExistence type="inferred from homology"/>
<dbReference type="Gene3D" id="1.10.10.10">
    <property type="entry name" value="Winged helix-like DNA-binding domain superfamily/Winged helix DNA-binding domain"/>
    <property type="match status" value="1"/>
</dbReference>
<evidence type="ECO:0000256" key="2">
    <source>
        <dbReference type="ARBA" id="ARBA00023015"/>
    </source>
</evidence>
<evidence type="ECO:0000313" key="7">
    <source>
        <dbReference type="Proteomes" id="UP000278006"/>
    </source>
</evidence>
<dbReference type="GO" id="GO:0043565">
    <property type="term" value="F:sequence-specific DNA binding"/>
    <property type="evidence" value="ECO:0007669"/>
    <property type="project" value="TreeGrafter"/>
</dbReference>
<accession>A0A3M6QUQ9</accession>
<reference evidence="6 7" key="1">
    <citation type="submission" date="2018-10" db="EMBL/GenBank/DDBJ databases">
        <title>Draft genome of Cortibacter populi DSM10536.</title>
        <authorList>
            <person name="Bernier A.-M."/>
            <person name="Bernard K."/>
        </authorList>
    </citation>
    <scope>NUCLEOTIDE SEQUENCE [LARGE SCALE GENOMIC DNA]</scope>
    <source>
        <strain evidence="6 7">DSM 105136</strain>
    </source>
</reference>
<protein>
    <submittedName>
        <fullName evidence="6">LysR family transcriptional regulator</fullName>
    </submittedName>
</protein>
<dbReference type="Proteomes" id="UP000278006">
    <property type="component" value="Unassembled WGS sequence"/>
</dbReference>
<dbReference type="FunFam" id="1.10.10.10:FF:000001">
    <property type="entry name" value="LysR family transcriptional regulator"/>
    <property type="match status" value="1"/>
</dbReference>
<keyword evidence="3" id="KW-0238">DNA-binding</keyword>
<dbReference type="GO" id="GO:0006351">
    <property type="term" value="P:DNA-templated transcription"/>
    <property type="evidence" value="ECO:0007669"/>
    <property type="project" value="TreeGrafter"/>
</dbReference>
<keyword evidence="4" id="KW-0804">Transcription</keyword>
<keyword evidence="2" id="KW-0805">Transcription regulation</keyword>
<dbReference type="Pfam" id="PF03466">
    <property type="entry name" value="LysR_substrate"/>
    <property type="match status" value="1"/>
</dbReference>
<dbReference type="FunFam" id="3.40.190.290:FF:000001">
    <property type="entry name" value="Transcriptional regulator, LysR family"/>
    <property type="match status" value="1"/>
</dbReference>
<dbReference type="PANTHER" id="PTHR30537:SF5">
    <property type="entry name" value="HTH-TYPE TRANSCRIPTIONAL ACTIVATOR TTDR-RELATED"/>
    <property type="match status" value="1"/>
</dbReference>
<dbReference type="RefSeq" id="WP_122228674.1">
    <property type="nucleotide sequence ID" value="NZ_RDQO01000002.1"/>
</dbReference>
<evidence type="ECO:0000256" key="1">
    <source>
        <dbReference type="ARBA" id="ARBA00009437"/>
    </source>
</evidence>
<dbReference type="SUPFAM" id="SSF53850">
    <property type="entry name" value="Periplasmic binding protein-like II"/>
    <property type="match status" value="1"/>
</dbReference>
<dbReference type="InterPro" id="IPR036390">
    <property type="entry name" value="WH_DNA-bd_sf"/>
</dbReference>
<organism evidence="6 7">
    <name type="scientific">Corticibacter populi</name>
    <dbReference type="NCBI Taxonomy" id="1550736"/>
    <lineage>
        <taxon>Bacteria</taxon>
        <taxon>Pseudomonadati</taxon>
        <taxon>Pseudomonadota</taxon>
        <taxon>Betaproteobacteria</taxon>
        <taxon>Burkholderiales</taxon>
        <taxon>Comamonadaceae</taxon>
        <taxon>Corticibacter</taxon>
    </lineage>
</organism>
<dbReference type="InterPro" id="IPR005119">
    <property type="entry name" value="LysR_subst-bd"/>
</dbReference>
<comment type="caution">
    <text evidence="6">The sequence shown here is derived from an EMBL/GenBank/DDBJ whole genome shotgun (WGS) entry which is preliminary data.</text>
</comment>
<gene>
    <name evidence="6" type="ORF">D8I35_09720</name>
</gene>
<keyword evidence="7" id="KW-1185">Reference proteome</keyword>
<dbReference type="SUPFAM" id="SSF46785">
    <property type="entry name" value="Winged helix' DNA-binding domain"/>
    <property type="match status" value="1"/>
</dbReference>
<dbReference type="Gene3D" id="3.40.190.290">
    <property type="match status" value="1"/>
</dbReference>
<dbReference type="CDD" id="cd08477">
    <property type="entry name" value="PBP2_CrgA_like_8"/>
    <property type="match status" value="1"/>
</dbReference>
<dbReference type="PROSITE" id="PS50931">
    <property type="entry name" value="HTH_LYSR"/>
    <property type="match status" value="1"/>
</dbReference>
<dbReference type="InterPro" id="IPR036388">
    <property type="entry name" value="WH-like_DNA-bd_sf"/>
</dbReference>
<dbReference type="OrthoDB" id="9026421at2"/>
<name>A0A3M6QUQ9_9BURK</name>
<sequence>MDRLTSMAVFIKAVDLGSFSAAAQALEMSPQLVGKHVQGIEQRLGVRLLNRTTRRQSLTDFGRTFYERARGILAEVEAAEMMAAETLAMPTGRLRVNAPVSFGMHTLAPRLPEFMQRYPHVAVELSLSNRSVDLIDEGYDVVFRVGALSDSGLIARSLAPYRLVLCAAPGYLEGRPALRSPLDLRQHECLGFSHTELRTHWTFDGPEGRIVVPVTSRLMVDHGEPLMCAALAGLGIMLQPLELVREALADGRLIRLLPAYEAPTRPMHVLYAPDRRITPKLRSFLDFTVSTFGPQSASSGRTCSGPRNF</sequence>
<dbReference type="EMBL" id="RDQO01000002">
    <property type="protein sequence ID" value="RMX06767.1"/>
    <property type="molecule type" value="Genomic_DNA"/>
</dbReference>
<dbReference type="InterPro" id="IPR000847">
    <property type="entry name" value="LysR_HTH_N"/>
</dbReference>
<feature type="domain" description="HTH lysR-type" evidence="5">
    <location>
        <begin position="1"/>
        <end position="59"/>
    </location>
</feature>